<dbReference type="EMBL" id="JAAXLS010000007">
    <property type="protein sequence ID" value="NKQ53817.1"/>
    <property type="molecule type" value="Genomic_DNA"/>
</dbReference>
<dbReference type="PIRSF" id="PIRSF000709">
    <property type="entry name" value="6PFK_2-Ptase"/>
    <property type="match status" value="1"/>
</dbReference>
<protein>
    <recommendedName>
        <fullName evidence="2">phosphoglycerate mutase (2,3-diphosphoglycerate-dependent)</fullName>
        <ecNumber evidence="2">5.4.2.11</ecNumber>
    </recommendedName>
</protein>
<dbReference type="RefSeq" id="WP_168515129.1">
    <property type="nucleotide sequence ID" value="NZ_JAAXLS010000007.1"/>
</dbReference>
<dbReference type="InterPro" id="IPR013078">
    <property type="entry name" value="His_Pase_superF_clade-1"/>
</dbReference>
<comment type="caution">
    <text evidence="5">The sequence shown here is derived from an EMBL/GenBank/DDBJ whole genome shotgun (WGS) entry which is preliminary data.</text>
</comment>
<evidence type="ECO:0000256" key="4">
    <source>
        <dbReference type="ARBA" id="ARBA00023235"/>
    </source>
</evidence>
<dbReference type="EC" id="5.4.2.11" evidence="2"/>
<name>A0ABX1J201_9PSEU</name>
<evidence type="ECO:0000256" key="1">
    <source>
        <dbReference type="ARBA" id="ARBA00006717"/>
    </source>
</evidence>
<dbReference type="PANTHER" id="PTHR11931">
    <property type="entry name" value="PHOSPHOGLYCERATE MUTASE"/>
    <property type="match status" value="1"/>
</dbReference>
<accession>A0ABX1J201</accession>
<evidence type="ECO:0000313" key="6">
    <source>
        <dbReference type="Proteomes" id="UP000715441"/>
    </source>
</evidence>
<keyword evidence="3" id="KW-0324">Glycolysis</keyword>
<organism evidence="5 6">
    <name type="scientific">Amycolatopsis acididurans</name>
    <dbReference type="NCBI Taxonomy" id="2724524"/>
    <lineage>
        <taxon>Bacteria</taxon>
        <taxon>Bacillati</taxon>
        <taxon>Actinomycetota</taxon>
        <taxon>Actinomycetes</taxon>
        <taxon>Pseudonocardiales</taxon>
        <taxon>Pseudonocardiaceae</taxon>
        <taxon>Amycolatopsis</taxon>
    </lineage>
</organism>
<evidence type="ECO:0000313" key="5">
    <source>
        <dbReference type="EMBL" id="NKQ53817.1"/>
    </source>
</evidence>
<keyword evidence="6" id="KW-1185">Reference proteome</keyword>
<dbReference type="SMART" id="SM00855">
    <property type="entry name" value="PGAM"/>
    <property type="match status" value="1"/>
</dbReference>
<evidence type="ECO:0000256" key="2">
    <source>
        <dbReference type="ARBA" id="ARBA00012028"/>
    </source>
</evidence>
<evidence type="ECO:0000256" key="3">
    <source>
        <dbReference type="ARBA" id="ARBA00023152"/>
    </source>
</evidence>
<dbReference type="Pfam" id="PF00300">
    <property type="entry name" value="His_Phos_1"/>
    <property type="match status" value="1"/>
</dbReference>
<dbReference type="InterPro" id="IPR001345">
    <property type="entry name" value="PG/BPGM_mutase_AS"/>
</dbReference>
<dbReference type="CDD" id="cd07067">
    <property type="entry name" value="HP_PGM_like"/>
    <property type="match status" value="1"/>
</dbReference>
<gene>
    <name evidence="5" type="ORF">HFP15_13090</name>
</gene>
<dbReference type="Proteomes" id="UP000715441">
    <property type="component" value="Unassembled WGS sequence"/>
</dbReference>
<proteinExistence type="inferred from homology"/>
<dbReference type="PROSITE" id="PS00175">
    <property type="entry name" value="PG_MUTASE"/>
    <property type="match status" value="1"/>
</dbReference>
<dbReference type="SUPFAM" id="SSF53254">
    <property type="entry name" value="Phosphoglycerate mutase-like"/>
    <property type="match status" value="1"/>
</dbReference>
<dbReference type="InterPro" id="IPR005952">
    <property type="entry name" value="Phosphogly_mut1"/>
</dbReference>
<sequence>MSLRRLVLWRHGETDYNAAGRMQGHFDSALTEVGWNQARFAVPALARFEPDLVISSDLRRAMDTATVLTETIGVPLRVDKRLRETHLGDWQGMTGAQVDADWPGERDRWRSDPRWAPPGGESRIDVADRAAEVVNDLLAGTTEDGATVLLASHGGLITTLTARLLALPIEAWPQLGGIRNCHWVELGRRDGAWRLHAYNAGMPG</sequence>
<dbReference type="InterPro" id="IPR029033">
    <property type="entry name" value="His_PPase_superfam"/>
</dbReference>
<dbReference type="Gene3D" id="3.40.50.1240">
    <property type="entry name" value="Phosphoglycerate mutase-like"/>
    <property type="match status" value="1"/>
</dbReference>
<comment type="similarity">
    <text evidence="1">Belongs to the phosphoglycerate mutase family. BPG-dependent PGAM subfamily.</text>
</comment>
<keyword evidence="4" id="KW-0413">Isomerase</keyword>
<reference evidence="5 6" key="1">
    <citation type="submission" date="2020-04" db="EMBL/GenBank/DDBJ databases">
        <title>Novel species.</title>
        <authorList>
            <person name="Teo W.F.A."/>
            <person name="Lipun K."/>
            <person name="Srisuk N."/>
            <person name="Duangmal K."/>
        </authorList>
    </citation>
    <scope>NUCLEOTIDE SEQUENCE [LARGE SCALE GENOMIC DNA]</scope>
    <source>
        <strain evidence="5 6">K13G38</strain>
    </source>
</reference>